<dbReference type="InterPro" id="IPR023457">
    <property type="entry name" value="Met-tRNA_synth_2"/>
</dbReference>
<evidence type="ECO:0000256" key="3">
    <source>
        <dbReference type="ARBA" id="ARBA00022741"/>
    </source>
</evidence>
<proteinExistence type="inferred from homology"/>
<dbReference type="Gene3D" id="2.170.220.10">
    <property type="match status" value="1"/>
</dbReference>
<evidence type="ECO:0000313" key="9">
    <source>
        <dbReference type="EMBL" id="KKQ01901.1"/>
    </source>
</evidence>
<evidence type="ECO:0000256" key="2">
    <source>
        <dbReference type="ARBA" id="ARBA00022598"/>
    </source>
</evidence>
<keyword evidence="2 7" id="KW-0436">Ligase</keyword>
<dbReference type="AlphaFoldDB" id="A0A0G0HD93"/>
<dbReference type="EMBL" id="LBRS01000003">
    <property type="protein sequence ID" value="KKQ01901.1"/>
    <property type="molecule type" value="Genomic_DNA"/>
</dbReference>
<feature type="domain" description="Methionyl/Leucyl tRNA synthetase" evidence="8">
    <location>
        <begin position="6"/>
        <end position="146"/>
    </location>
</feature>
<dbReference type="InterPro" id="IPR014729">
    <property type="entry name" value="Rossmann-like_a/b/a_fold"/>
</dbReference>
<evidence type="ECO:0000256" key="5">
    <source>
        <dbReference type="ARBA" id="ARBA00022917"/>
    </source>
</evidence>
<dbReference type="CDD" id="cd00814">
    <property type="entry name" value="MetRS_core"/>
    <property type="match status" value="1"/>
</dbReference>
<evidence type="ECO:0000256" key="6">
    <source>
        <dbReference type="ARBA" id="ARBA00023146"/>
    </source>
</evidence>
<dbReference type="GO" id="GO:0005524">
    <property type="term" value="F:ATP binding"/>
    <property type="evidence" value="ECO:0007669"/>
    <property type="project" value="UniProtKB-KW"/>
</dbReference>
<evidence type="ECO:0000256" key="1">
    <source>
        <dbReference type="ARBA" id="ARBA00012838"/>
    </source>
</evidence>
<keyword evidence="6 7" id="KW-0030">Aminoacyl-tRNA synthetase</keyword>
<accession>A0A0G0HD93</accession>
<organism evidence="9 10">
    <name type="scientific">Candidatus Roizmanbacteria bacterium GW2011_GWA2_36_23</name>
    <dbReference type="NCBI Taxonomy" id="1618480"/>
    <lineage>
        <taxon>Bacteria</taxon>
        <taxon>Candidatus Roizmaniibacteriota</taxon>
    </lineage>
</organism>
<reference evidence="9 10" key="1">
    <citation type="journal article" date="2015" name="Nature">
        <title>rRNA introns, odd ribosomes, and small enigmatic genomes across a large radiation of phyla.</title>
        <authorList>
            <person name="Brown C.T."/>
            <person name="Hug L.A."/>
            <person name="Thomas B.C."/>
            <person name="Sharon I."/>
            <person name="Castelle C.J."/>
            <person name="Singh A."/>
            <person name="Wilkins M.J."/>
            <person name="Williams K.H."/>
            <person name="Banfield J.F."/>
        </authorList>
    </citation>
    <scope>NUCLEOTIDE SEQUENCE [LARGE SCALE GENOMIC DNA]</scope>
</reference>
<keyword evidence="5 7" id="KW-0648">Protein biosynthesis</keyword>
<protein>
    <recommendedName>
        <fullName evidence="1">methionine--tRNA ligase</fullName>
        <ecNumber evidence="1">6.1.1.10</ecNumber>
    </recommendedName>
</protein>
<evidence type="ECO:0000256" key="4">
    <source>
        <dbReference type="ARBA" id="ARBA00022840"/>
    </source>
</evidence>
<dbReference type="Proteomes" id="UP000034344">
    <property type="component" value="Unassembled WGS sequence"/>
</dbReference>
<evidence type="ECO:0000256" key="7">
    <source>
        <dbReference type="RuleBase" id="RU363039"/>
    </source>
</evidence>
<gene>
    <name evidence="9" type="ORF">US11_C0003G0044</name>
</gene>
<evidence type="ECO:0000313" key="10">
    <source>
        <dbReference type="Proteomes" id="UP000034344"/>
    </source>
</evidence>
<dbReference type="FunFam" id="2.170.220.10:FF:000003">
    <property type="entry name" value="Methionine--tRNA ligase"/>
    <property type="match status" value="1"/>
</dbReference>
<evidence type="ECO:0000259" key="8">
    <source>
        <dbReference type="Pfam" id="PF09334"/>
    </source>
</evidence>
<dbReference type="SUPFAM" id="SSF52374">
    <property type="entry name" value="Nucleotidylyl transferase"/>
    <property type="match status" value="1"/>
</dbReference>
<dbReference type="InterPro" id="IPR009080">
    <property type="entry name" value="tRNAsynth_Ia_anticodon-bd"/>
</dbReference>
<dbReference type="SUPFAM" id="SSF47323">
    <property type="entry name" value="Anticodon-binding domain of a subclass of class I aminoacyl-tRNA synthetases"/>
    <property type="match status" value="1"/>
</dbReference>
<dbReference type="STRING" id="1618480.US11_C0003G0044"/>
<dbReference type="PATRIC" id="fig|1618480.3.peg.286"/>
<feature type="domain" description="Methionyl/Leucyl tRNA synthetase" evidence="8">
    <location>
        <begin position="156"/>
        <end position="360"/>
    </location>
</feature>
<dbReference type="GO" id="GO:0006431">
    <property type="term" value="P:methionyl-tRNA aminoacylation"/>
    <property type="evidence" value="ECO:0007669"/>
    <property type="project" value="InterPro"/>
</dbReference>
<name>A0A0G0HD93_9BACT</name>
<keyword evidence="4 7" id="KW-0067">ATP-binding</keyword>
<dbReference type="Gene3D" id="3.40.50.620">
    <property type="entry name" value="HUPs"/>
    <property type="match status" value="1"/>
</dbReference>
<comment type="caution">
    <text evidence="9">The sequence shown here is derived from an EMBL/GenBank/DDBJ whole genome shotgun (WGS) entry which is preliminary data.</text>
</comment>
<dbReference type="PANTHER" id="PTHR43326">
    <property type="entry name" value="METHIONYL-TRNA SYNTHETASE"/>
    <property type="match status" value="1"/>
</dbReference>
<sequence length="470" mass="54678">MQKKRYITTTAPYVNADPHIGFALEIIQADSVARFKRLTGHDVAFGFGTDEHGLKIYRKALESNKNPQSYCDQFAQRFNDLKKSLNLSTTHFIRTTDTQHIKAAQQFWILCQKNGDIYKKNYRVRYCVGCELEKTDSELEKGKCPVHPNLEIEDYEEENYFFKFSKYQNKLLQMYEQQPDFVIPNHRLLEIATFVKKGLSDFSISRLKSKMPWGIDVPNDPDHVMYVWFDALVFYISNIGWPDNQNEFKKWWPVIQLAGKDNLRQQAAIWQAMLMSAGLPNSRQVMIHGFITSNGQKMSKSLGNVVDPFELVKKYGTDAVRYYLLKEIPPFEDGDFSHNRMKEIYNADLSNELGNLIIRLTTLAEKDGLTINQTDEFHWNKSIITQFDSFQFNIVLEDIWKNIKALNKKTDDYAPWKKTADERKDFLIESLLELNDTGKRIEPFMPQTGASVIKSTLGKIRKAEPLFPRL</sequence>
<comment type="similarity">
    <text evidence="7">Belongs to the class-I aminoacyl-tRNA synthetase family.</text>
</comment>
<dbReference type="GO" id="GO:0004825">
    <property type="term" value="F:methionine-tRNA ligase activity"/>
    <property type="evidence" value="ECO:0007669"/>
    <property type="project" value="UniProtKB-EC"/>
</dbReference>
<dbReference type="EC" id="6.1.1.10" evidence="1"/>
<dbReference type="InterPro" id="IPR015413">
    <property type="entry name" value="Methionyl/Leucyl_tRNA_Synth"/>
</dbReference>
<dbReference type="Gene3D" id="1.10.730.10">
    <property type="entry name" value="Isoleucyl-tRNA Synthetase, Domain 1"/>
    <property type="match status" value="1"/>
</dbReference>
<dbReference type="PRINTS" id="PR01041">
    <property type="entry name" value="TRNASYNTHMET"/>
</dbReference>
<keyword evidence="3 7" id="KW-0547">Nucleotide-binding</keyword>
<dbReference type="PANTHER" id="PTHR43326:SF1">
    <property type="entry name" value="METHIONINE--TRNA LIGASE, MITOCHONDRIAL"/>
    <property type="match status" value="1"/>
</dbReference>
<dbReference type="InterPro" id="IPR033911">
    <property type="entry name" value="MetRS_core"/>
</dbReference>
<dbReference type="Pfam" id="PF09334">
    <property type="entry name" value="tRNA-synt_1g"/>
    <property type="match status" value="2"/>
</dbReference>